<dbReference type="PANTHER" id="PTHR24185">
    <property type="entry name" value="CALCIUM-INDEPENDENT PHOSPHOLIPASE A2-GAMMA"/>
    <property type="match status" value="1"/>
</dbReference>
<dbReference type="PANTHER" id="PTHR24185:SF1">
    <property type="entry name" value="CALCIUM-INDEPENDENT PHOSPHOLIPASE A2-GAMMA"/>
    <property type="match status" value="1"/>
</dbReference>
<dbReference type="WBParaSite" id="nOo.2.0.1.t00620-RA">
    <property type="protein sequence ID" value="nOo.2.0.1.t00620-RA"/>
    <property type="gene ID" value="nOo.2.0.1.g00620"/>
</dbReference>
<dbReference type="GO" id="GO:0047499">
    <property type="term" value="F:calcium-independent phospholipase A2 activity"/>
    <property type="evidence" value="ECO:0007669"/>
    <property type="project" value="TreeGrafter"/>
</dbReference>
<keyword evidence="3 4" id="KW-0443">Lipid metabolism</keyword>
<dbReference type="SUPFAM" id="SSF52151">
    <property type="entry name" value="FabD/lysophospholipase-like"/>
    <property type="match status" value="1"/>
</dbReference>
<reference evidence="8" key="1">
    <citation type="submission" date="2016-06" db="UniProtKB">
        <authorList>
            <consortium name="WormBaseParasite"/>
        </authorList>
    </citation>
    <scope>IDENTIFICATION</scope>
</reference>
<organism evidence="8">
    <name type="scientific">Onchocerca ochengi</name>
    <name type="common">Filarial nematode worm</name>
    <dbReference type="NCBI Taxonomy" id="42157"/>
    <lineage>
        <taxon>Eukaryota</taxon>
        <taxon>Metazoa</taxon>
        <taxon>Ecdysozoa</taxon>
        <taxon>Nematoda</taxon>
        <taxon>Chromadorea</taxon>
        <taxon>Rhabditida</taxon>
        <taxon>Spirurina</taxon>
        <taxon>Spiruromorpha</taxon>
        <taxon>Filarioidea</taxon>
        <taxon>Onchocercidae</taxon>
        <taxon>Onchocerca</taxon>
    </lineage>
</organism>
<evidence type="ECO:0000256" key="2">
    <source>
        <dbReference type="ARBA" id="ARBA00022963"/>
    </source>
</evidence>
<feature type="active site" description="Nucleophile" evidence="4">
    <location>
        <position position="225"/>
    </location>
</feature>
<dbReference type="Proteomes" id="UP000271087">
    <property type="component" value="Unassembled WGS sequence"/>
</dbReference>
<protein>
    <submittedName>
        <fullName evidence="8">PNPLA domain-containing protein</fullName>
    </submittedName>
</protein>
<dbReference type="STRING" id="42157.A0A182DY78"/>
<dbReference type="GO" id="GO:0019369">
    <property type="term" value="P:arachidonate metabolic process"/>
    <property type="evidence" value="ECO:0007669"/>
    <property type="project" value="TreeGrafter"/>
</dbReference>
<name>A0A182DY78_ONCOC</name>
<keyword evidence="2 4" id="KW-0442">Lipid degradation</keyword>
<keyword evidence="7" id="KW-1185">Reference proteome</keyword>
<proteinExistence type="predicted"/>
<feature type="short sequence motif" description="GXSXG" evidence="4">
    <location>
        <begin position="223"/>
        <end position="227"/>
    </location>
</feature>
<evidence type="ECO:0000313" key="6">
    <source>
        <dbReference type="EMBL" id="VDK62504.1"/>
    </source>
</evidence>
<dbReference type="InterPro" id="IPR045217">
    <property type="entry name" value="PNPLA8-like"/>
</dbReference>
<dbReference type="AlphaFoldDB" id="A0A182DY78"/>
<dbReference type="Pfam" id="PF01734">
    <property type="entry name" value="Patatin"/>
    <property type="match status" value="1"/>
</dbReference>
<reference evidence="6 7" key="2">
    <citation type="submission" date="2018-08" db="EMBL/GenBank/DDBJ databases">
        <authorList>
            <person name="Laetsch R D."/>
            <person name="Stevens L."/>
            <person name="Kumar S."/>
            <person name="Blaxter L. M."/>
        </authorList>
    </citation>
    <scope>NUCLEOTIDE SEQUENCE [LARGE SCALE GENOMIC DNA]</scope>
</reference>
<dbReference type="CDD" id="cd07211">
    <property type="entry name" value="Pat_PNPLA8"/>
    <property type="match status" value="1"/>
</dbReference>
<dbReference type="InterPro" id="IPR016035">
    <property type="entry name" value="Acyl_Trfase/lysoPLipase"/>
</dbReference>
<evidence type="ECO:0000313" key="8">
    <source>
        <dbReference type="WBParaSite" id="nOo.2.0.1.t00620-RA"/>
    </source>
</evidence>
<accession>A0A182DY78</accession>
<evidence type="ECO:0000256" key="4">
    <source>
        <dbReference type="PROSITE-ProRule" id="PRU01161"/>
    </source>
</evidence>
<feature type="short sequence motif" description="GXGXXG" evidence="4">
    <location>
        <begin position="190"/>
        <end position="195"/>
    </location>
</feature>
<evidence type="ECO:0000256" key="1">
    <source>
        <dbReference type="ARBA" id="ARBA00022801"/>
    </source>
</evidence>
<keyword evidence="1 4" id="KW-0378">Hydrolase</keyword>
<evidence type="ECO:0000259" key="5">
    <source>
        <dbReference type="PROSITE" id="PS51635"/>
    </source>
</evidence>
<gene>
    <name evidence="6" type="ORF">NOO_LOCUS620</name>
</gene>
<dbReference type="OrthoDB" id="14252at2759"/>
<dbReference type="GO" id="GO:0016020">
    <property type="term" value="C:membrane"/>
    <property type="evidence" value="ECO:0007669"/>
    <property type="project" value="TreeGrafter"/>
</dbReference>
<feature type="active site" description="Proton acceptor" evidence="4">
    <location>
        <position position="368"/>
    </location>
</feature>
<dbReference type="GO" id="GO:0016042">
    <property type="term" value="P:lipid catabolic process"/>
    <property type="evidence" value="ECO:0007669"/>
    <property type="project" value="UniProtKB-UniRule"/>
</dbReference>
<dbReference type="Gene3D" id="3.40.1090.10">
    <property type="entry name" value="Cytosolic phospholipase A2 catalytic domain"/>
    <property type="match status" value="1"/>
</dbReference>
<dbReference type="InterPro" id="IPR002641">
    <property type="entry name" value="PNPLA_dom"/>
</dbReference>
<dbReference type="PROSITE" id="PS51635">
    <property type="entry name" value="PNPLA"/>
    <property type="match status" value="1"/>
</dbReference>
<feature type="short sequence motif" description="DGA/G" evidence="4">
    <location>
        <begin position="368"/>
        <end position="370"/>
    </location>
</feature>
<evidence type="ECO:0000256" key="3">
    <source>
        <dbReference type="ARBA" id="ARBA00023098"/>
    </source>
</evidence>
<evidence type="ECO:0000313" key="7">
    <source>
        <dbReference type="Proteomes" id="UP000271087"/>
    </source>
</evidence>
<dbReference type="EMBL" id="UYRW01000062">
    <property type="protein sequence ID" value="VDK62504.1"/>
    <property type="molecule type" value="Genomic_DNA"/>
</dbReference>
<sequence>MWEKASTSFWRFGKRFKNSGKRIKRKNHENEGSTGTANHIENKSVKSAVFRSQPFTSSLPSATHRSYLSSILSLLWPSDGTKEIEKIDIKTQRIKAVNVPKLALFDRTKSLLYSLLSAETDGCVMLRTRELCKHYMEYPEARTAGFKKLKLLLRRTNDEMLKEHIRQFLILVGDVSIPRGTGIRVLSLDGGGTRGVLGLDILQALENNLKGSKVVEVFDLIVGVSTGAIIGALLTAKRLSIEKCKEVYIEISRELFSQGKFSGMSGLLLSHAYYNTEKWKQILKNVIGEDTLLEICGRWGTPMLSIVSCTVNTPTLQPYIFRTYGHPRGSESHYRGGCNHKAWEALQASAAAPGYFQEVSLGPLLYQDGGVLTNNPTALAVHEAHMLWPHERIQCVVSVGNGRTVSEVELNSVKLSTRLQEKILRIIDSATDTELVDLCMRDTLSRGSYMRFNPYTSYPYPLDEIDPKKLEQMSQDAQLYISRNQTKFEATAKILLAKPSLKQRFVRNWNQLTIR</sequence>
<feature type="domain" description="PNPLA" evidence="5">
    <location>
        <begin position="186"/>
        <end position="381"/>
    </location>
</feature>